<dbReference type="EMBL" id="HBFQ01015157">
    <property type="protein sequence ID" value="CAD8836175.1"/>
    <property type="molecule type" value="Transcribed_RNA"/>
</dbReference>
<reference evidence="2" key="1">
    <citation type="submission" date="2021-01" db="EMBL/GenBank/DDBJ databases">
        <authorList>
            <person name="Corre E."/>
            <person name="Pelletier E."/>
            <person name="Niang G."/>
            <person name="Scheremetjew M."/>
            <person name="Finn R."/>
            <person name="Kale V."/>
            <person name="Holt S."/>
            <person name="Cochrane G."/>
            <person name="Meng A."/>
            <person name="Brown T."/>
            <person name="Cohen L."/>
        </authorList>
    </citation>
    <scope>NUCLEOTIDE SEQUENCE</scope>
</reference>
<feature type="compositionally biased region" description="Basic and acidic residues" evidence="1">
    <location>
        <begin position="493"/>
        <end position="514"/>
    </location>
</feature>
<organism evidence="2">
    <name type="scientific">Noctiluca scintillans</name>
    <name type="common">Sea sparkle</name>
    <name type="synonym">Red tide dinoflagellate</name>
    <dbReference type="NCBI Taxonomy" id="2966"/>
    <lineage>
        <taxon>Eukaryota</taxon>
        <taxon>Sar</taxon>
        <taxon>Alveolata</taxon>
        <taxon>Dinophyceae</taxon>
        <taxon>Noctilucales</taxon>
        <taxon>Noctilucaceae</taxon>
        <taxon>Noctiluca</taxon>
    </lineage>
</organism>
<feature type="region of interest" description="Disordered" evidence="1">
    <location>
        <begin position="488"/>
        <end position="526"/>
    </location>
</feature>
<gene>
    <name evidence="2" type="ORF">NSCI0253_LOCUS10523</name>
</gene>
<sequence length="526" mass="58782">MAQQAPACGRCSSSCCLPVVKQLRQLLVQRHLIQDSRAAAHSDSLRALVAAEAVDVEFAKLKVKELTHRQGYEVVIEASESSVTDAGLTALLEFMGRVFPLMSSGFMLTYIADVFNPQFDVLSGIHYWSCQPSRNEQWQERCICWKIVTPEGPFGMYYQLAFATLYSWFCVYEPGNPVYLVTDVNKALDDNDMVVSSSHEDRADSAFDMGALTDRRHVEKMVDEEDEDDIFLWLYSFVADDSSEHGEVTSPKGGAHAPSWYDTFFGEGEAGVEEVQVAPKVLIHSPSWYETLFGEDSKDDEEVERHDSREKGSLIAVKPVKVHKGDPLSYDSTSLPVAVDLGCAVASHWYSEKAGISEILIQGRDAPLDDEMLDHLFAYVDAFVASDMSKNGFGITYDFRALRLPSMNMIMRVGEWGSLPERKTVWEVKNLTSSVVVSSGMAFAMSKAALVGFFYICPPIVRTYLLFDPSEDRETACFFDPLPKETCPATDAVRPEDETKDARKPDVKTLKEHTLSLQPKLGRRNS</sequence>
<dbReference type="AlphaFoldDB" id="A0A7S0ZY34"/>
<evidence type="ECO:0000256" key="1">
    <source>
        <dbReference type="SAM" id="MobiDB-lite"/>
    </source>
</evidence>
<accession>A0A7S0ZY34</accession>
<evidence type="ECO:0000313" key="2">
    <source>
        <dbReference type="EMBL" id="CAD8836175.1"/>
    </source>
</evidence>
<protein>
    <submittedName>
        <fullName evidence="2">Uncharacterized protein</fullName>
    </submittedName>
</protein>
<name>A0A7S0ZY34_NOCSC</name>
<proteinExistence type="predicted"/>